<evidence type="ECO:0000256" key="2">
    <source>
        <dbReference type="SAM" id="Phobius"/>
    </source>
</evidence>
<dbReference type="WBParaSite" id="PSU_v2.g1415.t1">
    <property type="protein sequence ID" value="PSU_v2.g1415.t1"/>
    <property type="gene ID" value="PSU_v2.g1415"/>
</dbReference>
<feature type="transmembrane region" description="Helical" evidence="2">
    <location>
        <begin position="91"/>
        <end position="114"/>
    </location>
</feature>
<keyword evidence="2" id="KW-0472">Membrane</keyword>
<feature type="compositionally biased region" description="Polar residues" evidence="1">
    <location>
        <begin position="412"/>
        <end position="422"/>
    </location>
</feature>
<proteinExistence type="predicted"/>
<feature type="compositionally biased region" description="Pro residues" evidence="1">
    <location>
        <begin position="492"/>
        <end position="505"/>
    </location>
</feature>
<feature type="transmembrane region" description="Helical" evidence="2">
    <location>
        <begin position="157"/>
        <end position="175"/>
    </location>
</feature>
<feature type="compositionally biased region" description="Acidic residues" evidence="1">
    <location>
        <begin position="718"/>
        <end position="729"/>
    </location>
</feature>
<feature type="region of interest" description="Disordered" evidence="1">
    <location>
        <begin position="549"/>
        <end position="587"/>
    </location>
</feature>
<organism evidence="3 4">
    <name type="scientific">Panagrolaimus superbus</name>
    <dbReference type="NCBI Taxonomy" id="310955"/>
    <lineage>
        <taxon>Eukaryota</taxon>
        <taxon>Metazoa</taxon>
        <taxon>Ecdysozoa</taxon>
        <taxon>Nematoda</taxon>
        <taxon>Chromadorea</taxon>
        <taxon>Rhabditida</taxon>
        <taxon>Tylenchina</taxon>
        <taxon>Panagrolaimomorpha</taxon>
        <taxon>Panagrolaimoidea</taxon>
        <taxon>Panagrolaimidae</taxon>
        <taxon>Panagrolaimus</taxon>
    </lineage>
</organism>
<evidence type="ECO:0000313" key="3">
    <source>
        <dbReference type="Proteomes" id="UP000887577"/>
    </source>
</evidence>
<feature type="compositionally biased region" description="Low complexity" evidence="1">
    <location>
        <begin position="443"/>
        <end position="457"/>
    </location>
</feature>
<feature type="compositionally biased region" description="Polar residues" evidence="1">
    <location>
        <begin position="771"/>
        <end position="787"/>
    </location>
</feature>
<dbReference type="AlphaFoldDB" id="A0A914Y3Y8"/>
<keyword evidence="2" id="KW-1133">Transmembrane helix</keyword>
<feature type="compositionally biased region" description="Pro residues" evidence="1">
    <location>
        <begin position="379"/>
        <end position="404"/>
    </location>
</feature>
<feature type="region of interest" description="Disordered" evidence="1">
    <location>
        <begin position="373"/>
        <end position="459"/>
    </location>
</feature>
<feature type="region of interest" description="Disordered" evidence="1">
    <location>
        <begin position="487"/>
        <end position="530"/>
    </location>
</feature>
<dbReference type="PRINTS" id="PR01217">
    <property type="entry name" value="PRICHEXTENSN"/>
</dbReference>
<feature type="compositionally biased region" description="Polar residues" evidence="1">
    <location>
        <begin position="733"/>
        <end position="742"/>
    </location>
</feature>
<reference evidence="4" key="1">
    <citation type="submission" date="2022-11" db="UniProtKB">
        <authorList>
            <consortium name="WormBaseParasite"/>
        </authorList>
    </citation>
    <scope>IDENTIFICATION</scope>
</reference>
<sequence>MRGSTSLTDLDKIRQDRPPIKFPPQQSVNKYHEKEKHDQRFFDSRGHRICFGLLHIKIGTYVFCTLVLQEIVFGLIFLLTRDEVKKGDITARIVILMLCRIIQMPPLAFLYAGLYKYKPFFLLPFALSQVTLGPFADISTFMMIVKDYEDNSYPLPFQALPWLNIVIPLFIYMMMKVFDKAMNEAREEYRKTLAERSRTTLPFTAELSRQLPAQKTLLECHGGFLAPSNGTQMLPSVASILNSQSPEELREILLKILSGNDQEMSSMPPSKRRRPESLSTSRMLQNLVMPNENDTVQSNVHGSLESHADQNLAQMVQGDIFPPSTPMAQHQAIHSRMAQTPHLQNFQQSQLQLPPQLQLPSTKTTQILQQIRQPSYLSSPPPSTSRPTRIPFPPPNLFLPPPLPQNSQNFQQIPSFPQNHLQSNPPPYTSSSSHHHPPPLTPMIPTSSPSPQQQQQQHRFPLGCCPRLPSNLSQEQQQLYYSYMLNSQRSRFPPPPPSTPAPIPIPTTNSNNNSFNENLQSGYPPHQQFPRAPLDQNEREKFNQWFSANVLRPPTPFPSPPQLLSQVAAPPQQPPPKVPSKRSRKRKRSLETYISILPRPLNVSQQSVNHNNNNVNDNRFPSLSAPNFVNLQQSNITDSRPLFSFSGPPLPDQSQGGENLNNDVSNLVTVTEVIENNVDENVDHDDVIFFEKEQEPNETGPSATCFDTPPSSKLHIADDEEEEDGNENEEQQRISIINQFLSPTIPPPTPQHQKQHQQQHQQQHEISTPTNQLLTPFSPHSSAITSDDTSDNQRILPKFDLEQLKANLDAHFSDKPMLRGYYNILKDRRPKDLPKYINTIGLAHNLQKNISKNLFEFGKFAAENLLNESKKNFRCSKCSDWDIPFSETLITYLAETQKDNLSEEMIKNALMKVIGCAQNDLSNALEKVFQLNHDNYLASKSFSRPLQPLQTKEFKNLVEKAFKAATIYEKCSIIWNHKPLKNIKVFVAEEFLRLDLITAEEKQAIIKHSECEHDWIHKPHYTRSVGNSRRLLNWN</sequence>
<feature type="region of interest" description="Disordered" evidence="1">
    <location>
        <begin position="693"/>
        <end position="766"/>
    </location>
</feature>
<feature type="region of interest" description="Disordered" evidence="1">
    <location>
        <begin position="771"/>
        <end position="790"/>
    </location>
</feature>
<name>A0A914Y3Y8_9BILA</name>
<accession>A0A914Y3Y8</accession>
<keyword evidence="2" id="KW-0812">Transmembrane</keyword>
<evidence type="ECO:0000313" key="4">
    <source>
        <dbReference type="WBParaSite" id="PSU_v2.g1415.t1"/>
    </source>
</evidence>
<protein>
    <submittedName>
        <fullName evidence="4">Uncharacterized protein</fullName>
    </submittedName>
</protein>
<feature type="transmembrane region" description="Helical" evidence="2">
    <location>
        <begin position="120"/>
        <end position="145"/>
    </location>
</feature>
<keyword evidence="3" id="KW-1185">Reference proteome</keyword>
<evidence type="ECO:0000256" key="1">
    <source>
        <dbReference type="SAM" id="MobiDB-lite"/>
    </source>
</evidence>
<feature type="transmembrane region" description="Helical" evidence="2">
    <location>
        <begin position="58"/>
        <end position="79"/>
    </location>
</feature>
<dbReference type="Proteomes" id="UP000887577">
    <property type="component" value="Unplaced"/>
</dbReference>